<reference evidence="2 3" key="1">
    <citation type="submission" date="2020-07" db="EMBL/GenBank/DDBJ databases">
        <title>Complete Genome Sequence of an acetic acid bacterium, Acetobacter aceti JCM20276.</title>
        <authorList>
            <person name="Hirose Y."/>
            <person name="Mihara H."/>
        </authorList>
    </citation>
    <scope>NUCLEOTIDE SEQUENCE [LARGE SCALE GENOMIC DNA]</scope>
    <source>
        <strain evidence="2 3">JCM20276</strain>
    </source>
</reference>
<dbReference type="AlphaFoldDB" id="A0A6S6PFG5"/>
<gene>
    <name evidence="2" type="ORF">AAJCM20276_06530</name>
</gene>
<evidence type="ECO:0000313" key="3">
    <source>
        <dbReference type="Proteomes" id="UP000515220"/>
    </source>
</evidence>
<proteinExistence type="predicted"/>
<organism evidence="2 3">
    <name type="scientific">Acetobacter aceti</name>
    <dbReference type="NCBI Taxonomy" id="435"/>
    <lineage>
        <taxon>Bacteria</taxon>
        <taxon>Pseudomonadati</taxon>
        <taxon>Pseudomonadota</taxon>
        <taxon>Alphaproteobacteria</taxon>
        <taxon>Acetobacterales</taxon>
        <taxon>Acetobacteraceae</taxon>
        <taxon>Acetobacter</taxon>
        <taxon>Acetobacter subgen. Acetobacter</taxon>
    </lineage>
</organism>
<accession>A0A6S6PFG5</accession>
<dbReference type="EMBL" id="AP023326">
    <property type="protein sequence ID" value="BCI66029.1"/>
    <property type="molecule type" value="Genomic_DNA"/>
</dbReference>
<sequence>MGQLGKGLPDDVVQRAVQRSGLCSNHKRLRTTVSDLCGIRFLNRAGGGEQGSRQSGQKAARHFMEPERLTLAR</sequence>
<evidence type="ECO:0000256" key="1">
    <source>
        <dbReference type="SAM" id="MobiDB-lite"/>
    </source>
</evidence>
<protein>
    <submittedName>
        <fullName evidence="2">Uncharacterized protein</fullName>
    </submittedName>
</protein>
<feature type="region of interest" description="Disordered" evidence="1">
    <location>
        <begin position="44"/>
        <end position="73"/>
    </location>
</feature>
<dbReference type="Proteomes" id="UP000515220">
    <property type="component" value="Chromosome"/>
</dbReference>
<evidence type="ECO:0000313" key="2">
    <source>
        <dbReference type="EMBL" id="BCI66029.1"/>
    </source>
</evidence>
<feature type="compositionally biased region" description="Basic and acidic residues" evidence="1">
    <location>
        <begin position="62"/>
        <end position="73"/>
    </location>
</feature>
<name>A0A6S6PFG5_ACEAC</name>